<sequence length="537" mass="59715">MSSDSLVLEEEEIVLENTKADGVVSSAAFFIPLETELKVSGGGGGGKKDTVKEQELASYPPSEINIDEDTESVGKTASIAHAEPVVVVVAPQQTSPKALSTPRTSTSDAWIKEKNGVIAANISDSFLIGKESPRHTAGSGKSGKKSNSGRVKEEVGDKDEKVPIVVVKMSAESPTSPRKPSGSPSKIRHQKPKAFPPDTYSPSTPRDSAVTLVNRDSMVSLKRDSQGQPSFGERVMVNRALLPDNGPFGELGMKEEIYPQASHRMSLTQRGYVPMPTSKAGYNNSTQYVTKFGSPMPDLVRQYNQSSPSSSLRSSTSTYTSSHSSQSLRSHQPYQSQSHLYTNRNIHKWAATSSTPSLQYQTSPLSMDPQITPTPPPTSHSPAEAVNLPKQQNNPPVSAATAPQARKPGHSETSYSPTKQRKQFPSHHPSSTSRTNPLPQNIIRLYHQLLTQLRTSSRRRRYTRVQRKWSLLRREQWRRRNNHTDRHNHRPETQRPRPQFRELCLRTRETLLHNHQRVFPDTSRNPEEQETESEGWG</sequence>
<feature type="region of interest" description="Disordered" evidence="1">
    <location>
        <begin position="91"/>
        <end position="111"/>
    </location>
</feature>
<dbReference type="Proteomes" id="UP000193642">
    <property type="component" value="Unassembled WGS sequence"/>
</dbReference>
<protein>
    <submittedName>
        <fullName evidence="2">Uncharacterized protein</fullName>
    </submittedName>
</protein>
<evidence type="ECO:0000313" key="3">
    <source>
        <dbReference type="Proteomes" id="UP000193642"/>
    </source>
</evidence>
<dbReference type="EMBL" id="MCGO01000014">
    <property type="protein sequence ID" value="ORY47334.1"/>
    <property type="molecule type" value="Genomic_DNA"/>
</dbReference>
<gene>
    <name evidence="2" type="ORF">BCR33DRAFT_94313</name>
</gene>
<feature type="compositionally biased region" description="Low complexity" evidence="1">
    <location>
        <begin position="306"/>
        <end position="333"/>
    </location>
</feature>
<feature type="region of interest" description="Disordered" evidence="1">
    <location>
        <begin position="296"/>
        <end position="335"/>
    </location>
</feature>
<feature type="compositionally biased region" description="Polar residues" evidence="1">
    <location>
        <begin position="172"/>
        <end position="184"/>
    </location>
</feature>
<organism evidence="2 3">
    <name type="scientific">Rhizoclosmatium globosum</name>
    <dbReference type="NCBI Taxonomy" id="329046"/>
    <lineage>
        <taxon>Eukaryota</taxon>
        <taxon>Fungi</taxon>
        <taxon>Fungi incertae sedis</taxon>
        <taxon>Chytridiomycota</taxon>
        <taxon>Chytridiomycota incertae sedis</taxon>
        <taxon>Chytridiomycetes</taxon>
        <taxon>Chytridiales</taxon>
        <taxon>Chytriomycetaceae</taxon>
        <taxon>Rhizoclosmatium</taxon>
    </lineage>
</organism>
<feature type="compositionally biased region" description="Acidic residues" evidence="1">
    <location>
        <begin position="528"/>
        <end position="537"/>
    </location>
</feature>
<feature type="compositionally biased region" description="Polar residues" evidence="1">
    <location>
        <begin position="91"/>
        <end position="108"/>
    </location>
</feature>
<feature type="region of interest" description="Disordered" evidence="1">
    <location>
        <begin position="123"/>
        <end position="208"/>
    </location>
</feature>
<keyword evidence="3" id="KW-1185">Reference proteome</keyword>
<dbReference type="AlphaFoldDB" id="A0A1Y2CKE8"/>
<accession>A0A1Y2CKE8</accession>
<evidence type="ECO:0000313" key="2">
    <source>
        <dbReference type="EMBL" id="ORY47334.1"/>
    </source>
</evidence>
<feature type="region of interest" description="Disordered" evidence="1">
    <location>
        <begin position="518"/>
        <end position="537"/>
    </location>
</feature>
<proteinExistence type="predicted"/>
<feature type="region of interest" description="Disordered" evidence="1">
    <location>
        <begin position="355"/>
        <end position="440"/>
    </location>
</feature>
<comment type="caution">
    <text evidence="2">The sequence shown here is derived from an EMBL/GenBank/DDBJ whole genome shotgun (WGS) entry which is preliminary data.</text>
</comment>
<evidence type="ECO:0000256" key="1">
    <source>
        <dbReference type="SAM" id="MobiDB-lite"/>
    </source>
</evidence>
<feature type="compositionally biased region" description="Polar residues" evidence="1">
    <location>
        <begin position="428"/>
        <end position="439"/>
    </location>
</feature>
<reference evidence="2 3" key="1">
    <citation type="submission" date="2016-07" db="EMBL/GenBank/DDBJ databases">
        <title>Pervasive Adenine N6-methylation of Active Genes in Fungi.</title>
        <authorList>
            <consortium name="DOE Joint Genome Institute"/>
            <person name="Mondo S.J."/>
            <person name="Dannebaum R.O."/>
            <person name="Kuo R.C."/>
            <person name="Labutti K."/>
            <person name="Haridas S."/>
            <person name="Kuo A."/>
            <person name="Salamov A."/>
            <person name="Ahrendt S.R."/>
            <person name="Lipzen A."/>
            <person name="Sullivan W."/>
            <person name="Andreopoulos W.B."/>
            <person name="Clum A."/>
            <person name="Lindquist E."/>
            <person name="Daum C."/>
            <person name="Ramamoorthy G.K."/>
            <person name="Gryganskyi A."/>
            <person name="Culley D."/>
            <person name="Magnuson J.K."/>
            <person name="James T.Y."/>
            <person name="O'Malley M.A."/>
            <person name="Stajich J.E."/>
            <person name="Spatafora J.W."/>
            <person name="Visel A."/>
            <person name="Grigoriev I.V."/>
        </authorList>
    </citation>
    <scope>NUCLEOTIDE SEQUENCE [LARGE SCALE GENOMIC DNA]</scope>
    <source>
        <strain evidence="2 3">JEL800</strain>
    </source>
</reference>
<feature type="compositionally biased region" description="Polar residues" evidence="1">
    <location>
        <begin position="355"/>
        <end position="371"/>
    </location>
</feature>
<feature type="compositionally biased region" description="Basic and acidic residues" evidence="1">
    <location>
        <begin position="150"/>
        <end position="162"/>
    </location>
</feature>
<name>A0A1Y2CKE8_9FUNG</name>